<evidence type="ECO:0000313" key="8">
    <source>
        <dbReference type="EMBL" id="ODV56408.1"/>
    </source>
</evidence>
<proteinExistence type="predicted"/>
<keyword evidence="5 6" id="KW-0472">Membrane</keyword>
<evidence type="ECO:0000256" key="4">
    <source>
        <dbReference type="ARBA" id="ARBA00022989"/>
    </source>
</evidence>
<keyword evidence="3 6" id="KW-0812">Transmembrane</keyword>
<feature type="transmembrane region" description="Helical" evidence="6">
    <location>
        <begin position="51"/>
        <end position="80"/>
    </location>
</feature>
<evidence type="ECO:0000256" key="5">
    <source>
        <dbReference type="ARBA" id="ARBA00023136"/>
    </source>
</evidence>
<evidence type="ECO:0000313" key="9">
    <source>
        <dbReference type="Proteomes" id="UP000094784"/>
    </source>
</evidence>
<dbReference type="InterPro" id="IPR036259">
    <property type="entry name" value="MFS_trans_sf"/>
</dbReference>
<protein>
    <recommendedName>
        <fullName evidence="7">Major facilitator superfamily (MFS) profile domain-containing protein</fullName>
    </recommendedName>
</protein>
<evidence type="ECO:0000256" key="6">
    <source>
        <dbReference type="SAM" id="Phobius"/>
    </source>
</evidence>
<dbReference type="InterPro" id="IPR020846">
    <property type="entry name" value="MFS_dom"/>
</dbReference>
<dbReference type="SUPFAM" id="SSF103473">
    <property type="entry name" value="MFS general substrate transporter"/>
    <property type="match status" value="1"/>
</dbReference>
<organism evidence="8 9">
    <name type="scientific">Lysinibacillus fusiformis</name>
    <dbReference type="NCBI Taxonomy" id="28031"/>
    <lineage>
        <taxon>Bacteria</taxon>
        <taxon>Bacillati</taxon>
        <taxon>Bacillota</taxon>
        <taxon>Bacilli</taxon>
        <taxon>Bacillales</taxon>
        <taxon>Bacillaceae</taxon>
        <taxon>Lysinibacillus</taxon>
    </lineage>
</organism>
<feature type="transmembrane region" description="Helical" evidence="6">
    <location>
        <begin position="15"/>
        <end position="39"/>
    </location>
</feature>
<dbReference type="GO" id="GO:0022857">
    <property type="term" value="F:transmembrane transporter activity"/>
    <property type="evidence" value="ECO:0007669"/>
    <property type="project" value="InterPro"/>
</dbReference>
<name>A0A1E4R7S3_9BACI</name>
<dbReference type="EMBL" id="MECQ01000001">
    <property type="protein sequence ID" value="ODV56408.1"/>
    <property type="molecule type" value="Genomic_DNA"/>
</dbReference>
<dbReference type="PROSITE" id="PS50850">
    <property type="entry name" value="MFS"/>
    <property type="match status" value="1"/>
</dbReference>
<comment type="subcellular location">
    <subcellularLocation>
        <location evidence="1">Cell membrane</location>
        <topology evidence="1">Multi-pass membrane protein</topology>
    </subcellularLocation>
</comment>
<feature type="domain" description="Major facilitator superfamily (MFS) profile" evidence="7">
    <location>
        <begin position="1"/>
        <end position="83"/>
    </location>
</feature>
<dbReference type="Proteomes" id="UP000094784">
    <property type="component" value="Unassembled WGS sequence"/>
</dbReference>
<keyword evidence="2" id="KW-0813">Transport</keyword>
<dbReference type="AlphaFoldDB" id="A0A1E4R7S3"/>
<dbReference type="PRINTS" id="PR01036">
    <property type="entry name" value="TCRTETB"/>
</dbReference>
<evidence type="ECO:0000256" key="1">
    <source>
        <dbReference type="ARBA" id="ARBA00004651"/>
    </source>
</evidence>
<dbReference type="Gene3D" id="1.20.1720.10">
    <property type="entry name" value="Multidrug resistance protein D"/>
    <property type="match status" value="1"/>
</dbReference>
<keyword evidence="4 6" id="KW-1133">Transmembrane helix</keyword>
<dbReference type="GO" id="GO:0005886">
    <property type="term" value="C:plasma membrane"/>
    <property type="evidence" value="ECO:0007669"/>
    <property type="project" value="UniProtKB-SubCell"/>
</dbReference>
<evidence type="ECO:0000256" key="3">
    <source>
        <dbReference type="ARBA" id="ARBA00022692"/>
    </source>
</evidence>
<accession>A0A1E4R7S3</accession>
<comment type="caution">
    <text evidence="8">The sequence shown here is derived from an EMBL/GenBank/DDBJ whole genome shotgun (WGS) entry which is preliminary data.</text>
</comment>
<sequence length="83" mass="8816">MFVSASIIGSIANQYIFVIIARFIQSTGGSAFLALSMIIANQYMTASKRELALTLISGCLSLGSGIGFFIGGTFTFLWVYSGC</sequence>
<gene>
    <name evidence="8" type="ORF">BG258_11130</name>
</gene>
<evidence type="ECO:0000259" key="7">
    <source>
        <dbReference type="PROSITE" id="PS50850"/>
    </source>
</evidence>
<reference evidence="8 9" key="1">
    <citation type="submission" date="2016-09" db="EMBL/GenBank/DDBJ databases">
        <title>Draft genome sequence of the soil isolate, Lysinibacillus fusiformis M5, a potential hypoxanthine producer.</title>
        <authorList>
            <person name="Gallegos-Monterrosa R."/>
            <person name="Maroti G."/>
            <person name="Balint B."/>
            <person name="Kovacs A.T."/>
        </authorList>
    </citation>
    <scope>NUCLEOTIDE SEQUENCE [LARGE SCALE GENOMIC DNA]</scope>
    <source>
        <strain evidence="8 9">M5</strain>
    </source>
</reference>
<evidence type="ECO:0000256" key="2">
    <source>
        <dbReference type="ARBA" id="ARBA00022448"/>
    </source>
</evidence>